<keyword evidence="3" id="KW-1185">Reference proteome</keyword>
<name>A0A9X1TZA1_9FLAO</name>
<dbReference type="AlphaFoldDB" id="A0A9X1TZA1"/>
<reference evidence="2" key="1">
    <citation type="submission" date="2021-09" db="EMBL/GenBank/DDBJ databases">
        <title>Genome of Aequorivita sp. strain F47161.</title>
        <authorList>
            <person name="Wang Y."/>
        </authorList>
    </citation>
    <scope>NUCLEOTIDE SEQUENCE</scope>
    <source>
        <strain evidence="2">F47161</strain>
    </source>
</reference>
<keyword evidence="1" id="KW-0732">Signal</keyword>
<evidence type="ECO:0000313" key="2">
    <source>
        <dbReference type="EMBL" id="MCG2417859.1"/>
    </source>
</evidence>
<proteinExistence type="predicted"/>
<feature type="signal peptide" evidence="1">
    <location>
        <begin position="1"/>
        <end position="19"/>
    </location>
</feature>
<feature type="chain" id="PRO_5040846421" description="WG containing repeat-containing protein" evidence="1">
    <location>
        <begin position="20"/>
        <end position="492"/>
    </location>
</feature>
<dbReference type="RefSeq" id="WP_237601678.1">
    <property type="nucleotide sequence ID" value="NZ_JAIRBA010000003.1"/>
</dbReference>
<evidence type="ECO:0008006" key="4">
    <source>
        <dbReference type="Google" id="ProtNLM"/>
    </source>
</evidence>
<dbReference type="EMBL" id="JAIRBA010000003">
    <property type="protein sequence ID" value="MCG2417859.1"/>
    <property type="molecule type" value="Genomic_DNA"/>
</dbReference>
<evidence type="ECO:0000313" key="3">
    <source>
        <dbReference type="Proteomes" id="UP001139461"/>
    </source>
</evidence>
<accession>A0A9X1TZA1</accession>
<dbReference type="Proteomes" id="UP001139461">
    <property type="component" value="Unassembled WGS sequence"/>
</dbReference>
<comment type="caution">
    <text evidence="2">The sequence shown here is derived from an EMBL/GenBank/DDBJ whole genome shotgun (WGS) entry which is preliminary data.</text>
</comment>
<organism evidence="2 3">
    <name type="scientific">Aequorivita vitellina</name>
    <dbReference type="NCBI Taxonomy" id="2874475"/>
    <lineage>
        <taxon>Bacteria</taxon>
        <taxon>Pseudomonadati</taxon>
        <taxon>Bacteroidota</taxon>
        <taxon>Flavobacteriia</taxon>
        <taxon>Flavobacteriales</taxon>
        <taxon>Flavobacteriaceae</taxon>
        <taxon>Aequorivita</taxon>
    </lineage>
</organism>
<gene>
    <name evidence="2" type="ORF">K8089_02410</name>
</gene>
<evidence type="ECO:0000256" key="1">
    <source>
        <dbReference type="SAM" id="SignalP"/>
    </source>
</evidence>
<protein>
    <recommendedName>
        <fullName evidence="4">WG containing repeat-containing protein</fullName>
    </recommendedName>
</protein>
<sequence length="492" mass="57573">MKNFLLGLFAFLSFTASRAQMTDLLSLANGTLTFFNPIFEEDKSIYGYFAVFDLGKVNEYENRFEYVILDTRLAKVANGEFLTPEYEKVTSNFYSLEKIKDKLLLSRLYNSYNRTYVIFTSHTEIDLKTNTPSTTFYVEEGKFVDGFRNAETLFKDQRKYGGLDLLYGLDENYLTFQVSKERRSMGDVNAVAIFGADKQEKWDTTFLTGERSDKYRKFSISYAENNTLIIEEKNRKEITLHAFDPLTGAKLFSYLLENGDSDYNYNFRIRKIGDELIITGKISSYSSFGYKYENAKGLFKIKLAADGTENFKKYFLWEEAAEFLEINKRGKLEKGYRLLAQDYFIFEDGRITFLAEKYKEAYNILLGVNVPKATDFVLFQFNDEFTLQNVETIVKDKSKFSISDYLFSQPINNGNDVVFFYRDYQKDEVTKDKDWVLGIVKLVDKEFSYEQIPMSSDDFYIQPYIAKEGFILLREYNKDSAHNKIRLERVNF</sequence>